<evidence type="ECO:0000313" key="4">
    <source>
        <dbReference type="Proteomes" id="UP000321129"/>
    </source>
</evidence>
<dbReference type="OrthoDB" id="9805301at2"/>
<dbReference type="RefSeq" id="WP_147121496.1">
    <property type="nucleotide sequence ID" value="NZ_VOPY01000001.1"/>
</dbReference>
<evidence type="ECO:0000256" key="1">
    <source>
        <dbReference type="SAM" id="Phobius"/>
    </source>
</evidence>
<keyword evidence="4" id="KW-1185">Reference proteome</keyword>
<dbReference type="AlphaFoldDB" id="A0A5C6UMB4"/>
<dbReference type="Proteomes" id="UP000321129">
    <property type="component" value="Unassembled WGS sequence"/>
</dbReference>
<sequence>MFPDTLRLRNALIAGGIACLIASALLILAFDPGIERWLEPRVPLRAALVDWQHYLDWATLKPVSAVVGPVVLLGGWLALRRGWVATRFVMAWGALMATTQYSIDLVKWVAGRERPVRWLPEGDAASPWLVPGQYSFPSGHTGYYWALALGIALRWPRFAVPALAVAVYVTEQRVLVLAHHGSDVLASIGIALLWAAALLPWLRERPSAASFPRPR</sequence>
<dbReference type="Pfam" id="PF01569">
    <property type="entry name" value="PAP2"/>
    <property type="match status" value="1"/>
</dbReference>
<comment type="caution">
    <text evidence="3">The sequence shown here is derived from an EMBL/GenBank/DDBJ whole genome shotgun (WGS) entry which is preliminary data.</text>
</comment>
<keyword evidence="1" id="KW-0812">Transmembrane</keyword>
<feature type="transmembrane region" description="Helical" evidence="1">
    <location>
        <begin position="12"/>
        <end position="30"/>
    </location>
</feature>
<proteinExistence type="predicted"/>
<organism evidence="3 4">
    <name type="scientific">Flavisphingopyxis soli</name>
    <dbReference type="NCBI Taxonomy" id="2601267"/>
    <lineage>
        <taxon>Bacteria</taxon>
        <taxon>Pseudomonadati</taxon>
        <taxon>Pseudomonadota</taxon>
        <taxon>Alphaproteobacteria</taxon>
        <taxon>Sphingomonadales</taxon>
        <taxon>Sphingopyxidaceae</taxon>
        <taxon>Flavisphingopyxis</taxon>
    </lineage>
</organism>
<evidence type="ECO:0000259" key="2">
    <source>
        <dbReference type="SMART" id="SM00014"/>
    </source>
</evidence>
<feature type="domain" description="Phosphatidic acid phosphatase type 2/haloperoxidase" evidence="2">
    <location>
        <begin position="87"/>
        <end position="199"/>
    </location>
</feature>
<dbReference type="Gene3D" id="1.20.144.10">
    <property type="entry name" value="Phosphatidic acid phosphatase type 2/haloperoxidase"/>
    <property type="match status" value="1"/>
</dbReference>
<reference evidence="3 4" key="1">
    <citation type="submission" date="2019-08" db="EMBL/GenBank/DDBJ databases">
        <title>Sphingorhabdus soil sp. nov., isolated from arctic soil.</title>
        <authorList>
            <person name="Liu Y."/>
        </authorList>
    </citation>
    <scope>NUCLEOTIDE SEQUENCE [LARGE SCALE GENOMIC DNA]</scope>
    <source>
        <strain evidence="3 4">D-2Q-5-6</strain>
    </source>
</reference>
<dbReference type="InterPro" id="IPR000326">
    <property type="entry name" value="PAP2/HPO"/>
</dbReference>
<dbReference type="SUPFAM" id="SSF48317">
    <property type="entry name" value="Acid phosphatase/Vanadium-dependent haloperoxidase"/>
    <property type="match status" value="1"/>
</dbReference>
<feature type="transmembrane region" description="Helical" evidence="1">
    <location>
        <begin position="60"/>
        <end position="79"/>
    </location>
</feature>
<gene>
    <name evidence="3" type="ORF">FSZ31_02675</name>
</gene>
<accession>A0A5C6UMB4</accession>
<dbReference type="SMART" id="SM00014">
    <property type="entry name" value="acidPPc"/>
    <property type="match status" value="1"/>
</dbReference>
<evidence type="ECO:0000313" key="3">
    <source>
        <dbReference type="EMBL" id="TXC73660.1"/>
    </source>
</evidence>
<dbReference type="InterPro" id="IPR036938">
    <property type="entry name" value="PAP2/HPO_sf"/>
</dbReference>
<name>A0A5C6UMB4_9SPHN</name>
<protein>
    <submittedName>
        <fullName evidence="3">Phosphatase PAP2 family protein</fullName>
    </submittedName>
</protein>
<keyword evidence="1" id="KW-1133">Transmembrane helix</keyword>
<dbReference type="EMBL" id="VOPY01000001">
    <property type="protein sequence ID" value="TXC73660.1"/>
    <property type="molecule type" value="Genomic_DNA"/>
</dbReference>
<keyword evidence="1" id="KW-0472">Membrane</keyword>